<sequence length="133" mass="16098">MSYLISLLKPLENTLFNWQKLRNNNLYKLQHTGQVCYLRKALNDRFDPIQRRIIITGSMRYKPQYIYTEAEKKEKYLGTMYLRRDIDFEDNGADFLVLVPLELLDENNYEMKALIDYYKLASKRYRIEPLEDL</sequence>
<proteinExistence type="predicted"/>
<comment type="caution">
    <text evidence="1">The sequence shown here is derived from an EMBL/GenBank/DDBJ whole genome shotgun (WGS) entry which is preliminary data.</text>
</comment>
<evidence type="ECO:0000313" key="2">
    <source>
        <dbReference type="Proteomes" id="UP000319499"/>
    </source>
</evidence>
<reference evidence="1 2" key="1">
    <citation type="submission" date="2019-02" db="EMBL/GenBank/DDBJ databases">
        <title>Apibacter muscae sp. nov.: a novel member of the house fly microbiota.</title>
        <authorList>
            <person name="Park R."/>
        </authorList>
    </citation>
    <scope>NUCLEOTIDE SEQUENCE [LARGE SCALE GENOMIC DNA]</scope>
    <source>
        <strain evidence="1 2">AL1</strain>
    </source>
</reference>
<name>A0A563DKS3_9FLAO</name>
<keyword evidence="2" id="KW-1185">Reference proteome</keyword>
<evidence type="ECO:0000313" key="1">
    <source>
        <dbReference type="EMBL" id="TWP30709.1"/>
    </source>
</evidence>
<dbReference type="EMBL" id="SELH01000011">
    <property type="protein sequence ID" value="TWP30709.1"/>
    <property type="molecule type" value="Genomic_DNA"/>
</dbReference>
<accession>A0A563DKS3</accession>
<gene>
    <name evidence="1" type="ORF">ETU09_00435</name>
</gene>
<dbReference type="Proteomes" id="UP000319499">
    <property type="component" value="Unassembled WGS sequence"/>
</dbReference>
<dbReference type="OrthoDB" id="1072575at2"/>
<protein>
    <submittedName>
        <fullName evidence="1">Uncharacterized protein</fullName>
    </submittedName>
</protein>
<dbReference type="AlphaFoldDB" id="A0A563DKS3"/>
<organism evidence="1 2">
    <name type="scientific">Apibacter muscae</name>
    <dbReference type="NCBI Taxonomy" id="2509004"/>
    <lineage>
        <taxon>Bacteria</taxon>
        <taxon>Pseudomonadati</taxon>
        <taxon>Bacteroidota</taxon>
        <taxon>Flavobacteriia</taxon>
        <taxon>Flavobacteriales</taxon>
        <taxon>Weeksellaceae</taxon>
        <taxon>Apibacter</taxon>
    </lineage>
</organism>